<dbReference type="GO" id="GO:0008168">
    <property type="term" value="F:methyltransferase activity"/>
    <property type="evidence" value="ECO:0007669"/>
    <property type="project" value="UniProtKB-KW"/>
</dbReference>
<evidence type="ECO:0000256" key="1">
    <source>
        <dbReference type="SAM" id="MobiDB-lite"/>
    </source>
</evidence>
<dbReference type="Gene3D" id="3.40.50.150">
    <property type="entry name" value="Vaccinia Virus protein VP39"/>
    <property type="match status" value="1"/>
</dbReference>
<evidence type="ECO:0000313" key="4">
    <source>
        <dbReference type="Proteomes" id="UP000009159"/>
    </source>
</evidence>
<keyword evidence="3" id="KW-0489">Methyltransferase</keyword>
<keyword evidence="4" id="KW-1185">Reference proteome</keyword>
<organism evidence="3 4">
    <name type="scientific">Mycolicibacterium vanbaalenii (strain DSM 7251 / JCM 13017 / BCRC 16820 / KCTC 9966 / NRRL B-24157 / PYR-1)</name>
    <name type="common">Mycobacterium vanbaalenii</name>
    <dbReference type="NCBI Taxonomy" id="350058"/>
    <lineage>
        <taxon>Bacteria</taxon>
        <taxon>Bacillati</taxon>
        <taxon>Actinomycetota</taxon>
        <taxon>Actinomycetes</taxon>
        <taxon>Mycobacteriales</taxon>
        <taxon>Mycobacteriaceae</taxon>
        <taxon>Mycolicibacterium</taxon>
    </lineage>
</organism>
<dbReference type="GO" id="GO:0032259">
    <property type="term" value="P:methylation"/>
    <property type="evidence" value="ECO:0007669"/>
    <property type="project" value="UniProtKB-KW"/>
</dbReference>
<protein>
    <submittedName>
        <fullName evidence="3">Methyltransferase type 12</fullName>
    </submittedName>
</protein>
<feature type="region of interest" description="Disordered" evidence="1">
    <location>
        <begin position="1"/>
        <end position="25"/>
    </location>
</feature>
<evidence type="ECO:0000313" key="3">
    <source>
        <dbReference type="EMBL" id="ABM12526.1"/>
    </source>
</evidence>
<feature type="domain" description="Methyltransferase type 12" evidence="2">
    <location>
        <begin position="62"/>
        <end position="155"/>
    </location>
</feature>
<dbReference type="CDD" id="cd02440">
    <property type="entry name" value="AdoMet_MTases"/>
    <property type="match status" value="1"/>
</dbReference>
<evidence type="ECO:0000259" key="2">
    <source>
        <dbReference type="Pfam" id="PF08242"/>
    </source>
</evidence>
<keyword evidence="3" id="KW-0808">Transferase</keyword>
<dbReference type="STRING" id="350058.Mvan_1700"/>
<dbReference type="EMBL" id="CP000511">
    <property type="protein sequence ID" value="ABM12526.1"/>
    <property type="molecule type" value="Genomic_DNA"/>
</dbReference>
<dbReference type="HOGENOM" id="CLU_1014985_0_0_11"/>
<name>A1T5S6_MYCVP</name>
<proteinExistence type="predicted"/>
<dbReference type="SUPFAM" id="SSF53335">
    <property type="entry name" value="S-adenosyl-L-methionine-dependent methyltransferases"/>
    <property type="match status" value="1"/>
</dbReference>
<dbReference type="KEGG" id="mva:Mvan_1700"/>
<dbReference type="InterPro" id="IPR013217">
    <property type="entry name" value="Methyltransf_12"/>
</dbReference>
<dbReference type="Proteomes" id="UP000009159">
    <property type="component" value="Chromosome"/>
</dbReference>
<dbReference type="InterPro" id="IPR029063">
    <property type="entry name" value="SAM-dependent_MTases_sf"/>
</dbReference>
<reference evidence="3" key="1">
    <citation type="submission" date="2006-12" db="EMBL/GenBank/DDBJ databases">
        <title>Complete sequence of Mycobacterium vanbaalenii PYR-1.</title>
        <authorList>
            <consortium name="US DOE Joint Genome Institute"/>
            <person name="Copeland A."/>
            <person name="Lucas S."/>
            <person name="Lapidus A."/>
            <person name="Barry K."/>
            <person name="Detter J.C."/>
            <person name="Glavina del Rio T."/>
            <person name="Hammon N."/>
            <person name="Israni S."/>
            <person name="Dalin E."/>
            <person name="Tice H."/>
            <person name="Pitluck S."/>
            <person name="Singan V."/>
            <person name="Schmutz J."/>
            <person name="Larimer F."/>
            <person name="Land M."/>
            <person name="Hauser L."/>
            <person name="Kyrpides N."/>
            <person name="Anderson I.J."/>
            <person name="Miller C."/>
            <person name="Richardson P."/>
        </authorList>
    </citation>
    <scope>NUCLEOTIDE SEQUENCE [LARGE SCALE GENOMIC DNA]</scope>
    <source>
        <strain evidence="3">PYR-1</strain>
    </source>
</reference>
<gene>
    <name evidence="3" type="ordered locus">Mvan_1700</name>
</gene>
<dbReference type="eggNOG" id="ENOG50346TU">
    <property type="taxonomic scope" value="Bacteria"/>
</dbReference>
<dbReference type="AlphaFoldDB" id="A1T5S6"/>
<accession>A1T5S6</accession>
<sequence length="274" mass="30723">MALGDDGRRSVAQAQDSAHGFGHDYTVGSPHLRHATLRNNIENRITNTIKEILQQRGECAVLEIGAGHGSFTDTVLAAGGTASSTEMSKASAEYLESKFRGNSRVTVIYDPDGQAPFDQPVQYDVILLISVIHHIPDYIDVVSRLCDTVLRPGGAVVTYQDPLWYPRQKRWKRALNWGFYFLWRVTQGELRRGIATRWRRLRGVYSHSNPSDLVEYHVVRQGVDELALQDIFSARFASVELSTYFSTQSPQLQSIGQRCLPPNNFGFVARGRLG</sequence>
<dbReference type="Pfam" id="PF08242">
    <property type="entry name" value="Methyltransf_12"/>
    <property type="match status" value="1"/>
</dbReference>